<dbReference type="Gene3D" id="3.40.50.1820">
    <property type="entry name" value="alpha/beta hydrolase"/>
    <property type="match status" value="1"/>
</dbReference>
<keyword evidence="1" id="KW-0472">Membrane</keyword>
<dbReference type="AlphaFoldDB" id="A0A4R6SF50"/>
<accession>A0A4R6SF50</accession>
<organism evidence="2 3">
    <name type="scientific">Labedaea rhizosphaerae</name>
    <dbReference type="NCBI Taxonomy" id="598644"/>
    <lineage>
        <taxon>Bacteria</taxon>
        <taxon>Bacillati</taxon>
        <taxon>Actinomycetota</taxon>
        <taxon>Actinomycetes</taxon>
        <taxon>Pseudonocardiales</taxon>
        <taxon>Pseudonocardiaceae</taxon>
        <taxon>Labedaea</taxon>
    </lineage>
</organism>
<dbReference type="SUPFAM" id="SSF53474">
    <property type="entry name" value="alpha/beta-Hydrolases"/>
    <property type="match status" value="1"/>
</dbReference>
<dbReference type="GO" id="GO:0016787">
    <property type="term" value="F:hydrolase activity"/>
    <property type="evidence" value="ECO:0007669"/>
    <property type="project" value="UniProtKB-KW"/>
</dbReference>
<dbReference type="Proteomes" id="UP000295444">
    <property type="component" value="Unassembled WGS sequence"/>
</dbReference>
<reference evidence="2 3" key="1">
    <citation type="submission" date="2019-03" db="EMBL/GenBank/DDBJ databases">
        <title>Genomic Encyclopedia of Type Strains, Phase IV (KMG-IV): sequencing the most valuable type-strain genomes for metagenomic binning, comparative biology and taxonomic classification.</title>
        <authorList>
            <person name="Goeker M."/>
        </authorList>
    </citation>
    <scope>NUCLEOTIDE SEQUENCE [LARGE SCALE GENOMIC DNA]</scope>
    <source>
        <strain evidence="2 3">DSM 45361</strain>
    </source>
</reference>
<evidence type="ECO:0000313" key="2">
    <source>
        <dbReference type="EMBL" id="TDQ00184.1"/>
    </source>
</evidence>
<keyword evidence="1" id="KW-0812">Transmembrane</keyword>
<sequence length="279" mass="27953">MRGVTRAHDGEVPSLAALSPRRRMLVLAVLAVVLAVAVVVVARVAPSVFGRDRGPVAQDRPGTVLLVPGYGGSRDALLGLAARLQASGHPAQVLTLEGDGTGDLLAQVAVLNRAANDALDAGAPSVDVIGYSAGGVVVRLWLAGDGAGVTRRVVTLGAPLHGARIAALGGALVPGACPVACRQLTPGSALLNGVDSAPVPVPWLSVWTEDDQTVQPPDSARLAGAVNVPVQQVCADAHPAHSELPGDPLVAGLVLRALGSGPLVAPGNADCRSLRAEGA</sequence>
<feature type="transmembrane region" description="Helical" evidence="1">
    <location>
        <begin position="24"/>
        <end position="45"/>
    </location>
</feature>
<name>A0A4R6SF50_LABRH</name>
<keyword evidence="2" id="KW-0378">Hydrolase</keyword>
<dbReference type="EMBL" id="SNXZ01000002">
    <property type="protein sequence ID" value="TDQ00184.1"/>
    <property type="molecule type" value="Genomic_DNA"/>
</dbReference>
<keyword evidence="3" id="KW-1185">Reference proteome</keyword>
<dbReference type="InterPro" id="IPR029058">
    <property type="entry name" value="AB_hydrolase_fold"/>
</dbReference>
<evidence type="ECO:0000313" key="3">
    <source>
        <dbReference type="Proteomes" id="UP000295444"/>
    </source>
</evidence>
<dbReference type="RefSeq" id="WP_243754071.1">
    <property type="nucleotide sequence ID" value="NZ_SNXZ01000002.1"/>
</dbReference>
<proteinExistence type="predicted"/>
<gene>
    <name evidence="2" type="ORF">EV186_10245</name>
</gene>
<protein>
    <submittedName>
        <fullName evidence="2">Triacylglycerol esterase/lipase EstA (Alpha/beta hydrolase family)</fullName>
    </submittedName>
</protein>
<comment type="caution">
    <text evidence="2">The sequence shown here is derived from an EMBL/GenBank/DDBJ whole genome shotgun (WGS) entry which is preliminary data.</text>
</comment>
<evidence type="ECO:0000256" key="1">
    <source>
        <dbReference type="SAM" id="Phobius"/>
    </source>
</evidence>
<keyword evidence="1" id="KW-1133">Transmembrane helix</keyword>